<gene>
    <name evidence="2" type="ORF">HMPREF1577_01011</name>
</gene>
<organism evidence="2 3">
    <name type="scientific">Gardnerella pickettii JCP8017A</name>
    <dbReference type="NCBI Taxonomy" id="1261062"/>
    <lineage>
        <taxon>Bacteria</taxon>
        <taxon>Bacillati</taxon>
        <taxon>Actinomycetota</taxon>
        <taxon>Actinomycetes</taxon>
        <taxon>Bifidobacteriales</taxon>
        <taxon>Bifidobacteriaceae</taxon>
        <taxon>Gardnerella</taxon>
        <taxon>Gardnerella pickettii</taxon>
    </lineage>
</organism>
<evidence type="ECO:0000313" key="3">
    <source>
        <dbReference type="Proteomes" id="UP000015779"/>
    </source>
</evidence>
<evidence type="ECO:0000256" key="1">
    <source>
        <dbReference type="SAM" id="Phobius"/>
    </source>
</evidence>
<dbReference type="AlphaFoldDB" id="T2PK04"/>
<comment type="caution">
    <text evidence="2">The sequence shown here is derived from an EMBL/GenBank/DDBJ whole genome shotgun (WGS) entry which is preliminary data.</text>
</comment>
<evidence type="ECO:0000313" key="2">
    <source>
        <dbReference type="EMBL" id="EPI51628.1"/>
    </source>
</evidence>
<keyword evidence="1" id="KW-0472">Membrane</keyword>
<proteinExistence type="predicted"/>
<sequence>MYVSPRLAHICAFAAFCSIFCSFFVVRLYLISVFFGTNALQGRSCRSRGLSAIPYGY</sequence>
<dbReference type="EMBL" id="ATJN01000058">
    <property type="protein sequence ID" value="EPI51628.1"/>
    <property type="molecule type" value="Genomic_DNA"/>
</dbReference>
<keyword evidence="1" id="KW-1133">Transmembrane helix</keyword>
<name>T2PK04_9BIFI</name>
<dbReference type="HOGENOM" id="CLU_2990230_0_0_11"/>
<keyword evidence="1" id="KW-0812">Transmembrane</keyword>
<protein>
    <submittedName>
        <fullName evidence="2">Uncharacterized protein</fullName>
    </submittedName>
</protein>
<feature type="transmembrane region" description="Helical" evidence="1">
    <location>
        <begin position="7"/>
        <end position="30"/>
    </location>
</feature>
<reference evidence="2 3" key="1">
    <citation type="submission" date="2013-06" db="EMBL/GenBank/DDBJ databases">
        <authorList>
            <person name="Weinstock G."/>
            <person name="Sodergren E."/>
            <person name="Lobos E.A."/>
            <person name="Fulton L."/>
            <person name="Fulton R."/>
            <person name="Courtney L."/>
            <person name="Fronick C."/>
            <person name="O'Laughlin M."/>
            <person name="Godfrey J."/>
            <person name="Wilson R.M."/>
            <person name="Miner T."/>
            <person name="Farmer C."/>
            <person name="Delehaunty K."/>
            <person name="Cordes M."/>
            <person name="Minx P."/>
            <person name="Tomlinson C."/>
            <person name="Chen J."/>
            <person name="Wollam A."/>
            <person name="Pepin K.H."/>
            <person name="Bhonagiri V."/>
            <person name="Zhang X."/>
            <person name="Warren W."/>
            <person name="Mitreva M."/>
            <person name="Mardis E.R."/>
            <person name="Wilson R.K."/>
        </authorList>
    </citation>
    <scope>NUCLEOTIDE SEQUENCE [LARGE SCALE GENOMIC DNA]</scope>
    <source>
        <strain evidence="2 3">JCP8017A</strain>
    </source>
</reference>
<dbReference type="Proteomes" id="UP000015779">
    <property type="component" value="Unassembled WGS sequence"/>
</dbReference>
<accession>T2PK04</accession>